<dbReference type="OrthoDB" id="5951576at2759"/>
<gene>
    <name evidence="1" type="ORF">PACLA_8A005357</name>
</gene>
<protein>
    <submittedName>
        <fullName evidence="1">Uncharacterized protein</fullName>
    </submittedName>
</protein>
<dbReference type="Proteomes" id="UP001152795">
    <property type="component" value="Unassembled WGS sequence"/>
</dbReference>
<comment type="caution">
    <text evidence="1">The sequence shown here is derived from an EMBL/GenBank/DDBJ whole genome shotgun (WGS) entry which is preliminary data.</text>
</comment>
<proteinExistence type="predicted"/>
<reference evidence="1" key="1">
    <citation type="submission" date="2020-04" db="EMBL/GenBank/DDBJ databases">
        <authorList>
            <person name="Alioto T."/>
            <person name="Alioto T."/>
            <person name="Gomez Garrido J."/>
        </authorList>
    </citation>
    <scope>NUCLEOTIDE SEQUENCE</scope>
    <source>
        <strain evidence="1">A484AB</strain>
    </source>
</reference>
<organism evidence="1 2">
    <name type="scientific">Paramuricea clavata</name>
    <name type="common">Red gorgonian</name>
    <name type="synonym">Violescent sea-whip</name>
    <dbReference type="NCBI Taxonomy" id="317549"/>
    <lineage>
        <taxon>Eukaryota</taxon>
        <taxon>Metazoa</taxon>
        <taxon>Cnidaria</taxon>
        <taxon>Anthozoa</taxon>
        <taxon>Octocorallia</taxon>
        <taxon>Malacalcyonacea</taxon>
        <taxon>Plexauridae</taxon>
        <taxon>Paramuricea</taxon>
    </lineage>
</organism>
<feature type="non-terminal residue" evidence="1">
    <location>
        <position position="1"/>
    </location>
</feature>
<name>A0A7D9JAT1_PARCT</name>
<sequence length="147" mass="16137">TTAEAIAGFSTDNFRILKHGLELEDWEILLAVIRGLVTLCEIGASVLAPLQNVASVLEMSDVALAKRLSINQSEAGKMKCAIKEFQGKAELIKPGEKYTWSGTLSLTMRIFVMNDKLQCDDKSCLTGPTAGSERVYTISEHFKKLDI</sequence>
<accession>A0A7D9JAT1</accession>
<dbReference type="EMBL" id="CACRXK020013899">
    <property type="protein sequence ID" value="CAB4025928.1"/>
    <property type="molecule type" value="Genomic_DNA"/>
</dbReference>
<evidence type="ECO:0000313" key="1">
    <source>
        <dbReference type="EMBL" id="CAB4025928.1"/>
    </source>
</evidence>
<dbReference type="AlphaFoldDB" id="A0A7D9JAT1"/>
<keyword evidence="2" id="KW-1185">Reference proteome</keyword>
<evidence type="ECO:0000313" key="2">
    <source>
        <dbReference type="Proteomes" id="UP001152795"/>
    </source>
</evidence>